<dbReference type="PROSITE" id="PS50174">
    <property type="entry name" value="G_PATCH"/>
    <property type="match status" value="1"/>
</dbReference>
<comment type="similarity">
    <text evidence="1">Belongs to the TFP11/STIP family.</text>
</comment>
<keyword evidence="5" id="KW-1185">Reference proteome</keyword>
<dbReference type="OrthoDB" id="4822at2759"/>
<feature type="region of interest" description="Disordered" evidence="2">
    <location>
        <begin position="1"/>
        <end position="28"/>
    </location>
</feature>
<name>A0A8H7EV41_9FUNG</name>
<gene>
    <name evidence="4" type="ORF">EC973_001914</name>
</gene>
<dbReference type="EMBL" id="JABAYA010000015">
    <property type="protein sequence ID" value="KAF7730533.1"/>
    <property type="molecule type" value="Genomic_DNA"/>
</dbReference>
<sequence>MGRRKKYLDDGGDSSDEEHGRINFEITENDLENEFSGFSGVRKRKRFADEDSEEEEEASRGGLGSASFANVMGPSFTLGSKSAMRANESVSSSREASSTPPPSAPAADFAKFNKFTKGFGKKMLEKMGWSLGKGLGASGEGIINPVETKQRPARMGMGFRGFDERTDEAKARAKAEREEEEEEEELPTKRGAWKRDTTKPRKLKTVYKTAEQIVADTLGQEVPLSQQKVIDMRGPTVREVSLSEIERTESPTLMETTTRLPELRHNIRLLVDLSRADLENLSREKQTSVFHMKTLTDELNAIDERRTINNVEKEKIDEASAIAQQLQRISKDALATGAYEQANISSLFGDAFEKLEAGYLEQIESLGLDALVVAVWAPVMKHKTMHWDVLAEPTWGANEVKRWRRLLRCNDDKEIQENGLYHVHVSRRNKQLVATPYEMMMNTIWLAKVRSAINNTWDVHDPDAVIQLLEAWQPPVLPRFIFENIVDQLLLPKISRAVADWDPRNDEEMIHTWLHPWLPVLQAWRLADIFTNVRHKLAVVLRQWHPSDESAYHIIHPWKDVWTPAQLESFLIKAVLPRLSQVLRNEFVVNPRDQQIEPLIWCLAWKDMFSETIMGQLLENEFFKKWLDVLYKWLTLERSRVNYDEIREWYLWWKQVLDSYGLGSNKHVTQSFRKGLDMMSMAASGETVVKP</sequence>
<dbReference type="Pfam" id="PF07842">
    <property type="entry name" value="GCFC"/>
    <property type="match status" value="1"/>
</dbReference>
<comment type="caution">
    <text evidence="4">The sequence shown here is derived from an EMBL/GenBank/DDBJ whole genome shotgun (WGS) entry which is preliminary data.</text>
</comment>
<reference evidence="4" key="1">
    <citation type="submission" date="2020-01" db="EMBL/GenBank/DDBJ databases">
        <title>Genome Sequencing of Three Apophysomyces-Like Fungal Strains Confirms a Novel Fungal Genus in the Mucoromycota with divergent Burkholderia-like Endosymbiotic Bacteria.</title>
        <authorList>
            <person name="Stajich J.E."/>
            <person name="Macias A.M."/>
            <person name="Carter-House D."/>
            <person name="Lovett B."/>
            <person name="Kasson L.R."/>
            <person name="Berry K."/>
            <person name="Grigoriev I."/>
            <person name="Chang Y."/>
            <person name="Spatafora J."/>
            <person name="Kasson M.T."/>
        </authorList>
    </citation>
    <scope>NUCLEOTIDE SEQUENCE</scope>
    <source>
        <strain evidence="4">NRRL A-21654</strain>
    </source>
</reference>
<evidence type="ECO:0000256" key="1">
    <source>
        <dbReference type="ARBA" id="ARBA00010900"/>
    </source>
</evidence>
<dbReference type="Proteomes" id="UP000605846">
    <property type="component" value="Unassembled WGS sequence"/>
</dbReference>
<organism evidence="4 5">
    <name type="scientific">Apophysomyces ossiformis</name>
    <dbReference type="NCBI Taxonomy" id="679940"/>
    <lineage>
        <taxon>Eukaryota</taxon>
        <taxon>Fungi</taxon>
        <taxon>Fungi incertae sedis</taxon>
        <taxon>Mucoromycota</taxon>
        <taxon>Mucoromycotina</taxon>
        <taxon>Mucoromycetes</taxon>
        <taxon>Mucorales</taxon>
        <taxon>Mucorineae</taxon>
        <taxon>Mucoraceae</taxon>
        <taxon>Apophysomyces</taxon>
    </lineage>
</organism>
<dbReference type="InterPro" id="IPR000467">
    <property type="entry name" value="G_patch_dom"/>
</dbReference>
<protein>
    <recommendedName>
        <fullName evidence="3">G-patch domain-containing protein</fullName>
    </recommendedName>
</protein>
<dbReference type="InterPro" id="IPR022783">
    <property type="entry name" value="GCFC_dom"/>
</dbReference>
<dbReference type="InterPro" id="IPR045211">
    <property type="entry name" value="TFP11/STIP/Ntr1"/>
</dbReference>
<evidence type="ECO:0000313" key="4">
    <source>
        <dbReference type="EMBL" id="KAF7730533.1"/>
    </source>
</evidence>
<dbReference type="Pfam" id="PF01585">
    <property type="entry name" value="G-patch"/>
    <property type="match status" value="1"/>
</dbReference>
<proteinExistence type="inferred from homology"/>
<dbReference type="GO" id="GO:0000390">
    <property type="term" value="P:spliceosomal complex disassembly"/>
    <property type="evidence" value="ECO:0007669"/>
    <property type="project" value="InterPro"/>
</dbReference>
<dbReference type="SMART" id="SM00443">
    <property type="entry name" value="G_patch"/>
    <property type="match status" value="1"/>
</dbReference>
<evidence type="ECO:0000256" key="2">
    <source>
        <dbReference type="SAM" id="MobiDB-lite"/>
    </source>
</evidence>
<accession>A0A8H7EV41</accession>
<feature type="compositionally biased region" description="Low complexity" evidence="2">
    <location>
        <begin position="89"/>
        <end position="98"/>
    </location>
</feature>
<feature type="region of interest" description="Disordered" evidence="2">
    <location>
        <begin position="172"/>
        <end position="197"/>
    </location>
</feature>
<dbReference type="PANTHER" id="PTHR23329">
    <property type="entry name" value="TUFTELIN-INTERACTING PROTEIN 11-RELATED"/>
    <property type="match status" value="1"/>
</dbReference>
<evidence type="ECO:0000259" key="3">
    <source>
        <dbReference type="PROSITE" id="PS50174"/>
    </source>
</evidence>
<feature type="region of interest" description="Disordered" evidence="2">
    <location>
        <begin position="42"/>
        <end position="110"/>
    </location>
</feature>
<dbReference type="AlphaFoldDB" id="A0A8H7EV41"/>
<evidence type="ECO:0000313" key="5">
    <source>
        <dbReference type="Proteomes" id="UP000605846"/>
    </source>
</evidence>
<dbReference type="GO" id="GO:0071008">
    <property type="term" value="C:U2-type post-mRNA release spliceosomal complex"/>
    <property type="evidence" value="ECO:0007669"/>
    <property type="project" value="TreeGrafter"/>
</dbReference>
<feature type="domain" description="G-patch" evidence="3">
    <location>
        <begin position="116"/>
        <end position="162"/>
    </location>
</feature>
<dbReference type="GO" id="GO:0003676">
    <property type="term" value="F:nucleic acid binding"/>
    <property type="evidence" value="ECO:0007669"/>
    <property type="project" value="InterPro"/>
</dbReference>
<dbReference type="PANTHER" id="PTHR23329:SF1">
    <property type="entry name" value="TUFTELIN-INTERACTING PROTEIN 11"/>
    <property type="match status" value="1"/>
</dbReference>